<dbReference type="Proteomes" id="UP000692954">
    <property type="component" value="Unassembled WGS sequence"/>
</dbReference>
<dbReference type="EMBL" id="CAJJDN010000298">
    <property type="protein sequence ID" value="CAD8130530.1"/>
    <property type="molecule type" value="Genomic_DNA"/>
</dbReference>
<reference evidence="1" key="1">
    <citation type="submission" date="2021-01" db="EMBL/GenBank/DDBJ databases">
        <authorList>
            <consortium name="Genoscope - CEA"/>
            <person name="William W."/>
        </authorList>
    </citation>
    <scope>NUCLEOTIDE SEQUENCE</scope>
</reference>
<gene>
    <name evidence="1" type="ORF">PSON_ATCC_30995.1.T2980005</name>
</gene>
<protein>
    <submittedName>
        <fullName evidence="1">Uncharacterized protein</fullName>
    </submittedName>
</protein>
<comment type="caution">
    <text evidence="1">The sequence shown here is derived from an EMBL/GenBank/DDBJ whole genome shotgun (WGS) entry which is preliminary data.</text>
</comment>
<keyword evidence="2" id="KW-1185">Reference proteome</keyword>
<proteinExistence type="predicted"/>
<sequence>MTKIGRILNNAIIGIQGGLIQYETTHTKEFTPMKF</sequence>
<organism evidence="1 2">
    <name type="scientific">Paramecium sonneborni</name>
    <dbReference type="NCBI Taxonomy" id="65129"/>
    <lineage>
        <taxon>Eukaryota</taxon>
        <taxon>Sar</taxon>
        <taxon>Alveolata</taxon>
        <taxon>Ciliophora</taxon>
        <taxon>Intramacronucleata</taxon>
        <taxon>Oligohymenophorea</taxon>
        <taxon>Peniculida</taxon>
        <taxon>Parameciidae</taxon>
        <taxon>Paramecium</taxon>
    </lineage>
</organism>
<accession>A0A8S1RT30</accession>
<evidence type="ECO:0000313" key="2">
    <source>
        <dbReference type="Proteomes" id="UP000692954"/>
    </source>
</evidence>
<dbReference type="AlphaFoldDB" id="A0A8S1RT30"/>
<name>A0A8S1RT30_9CILI</name>
<evidence type="ECO:0000313" key="1">
    <source>
        <dbReference type="EMBL" id="CAD8130530.1"/>
    </source>
</evidence>